<protein>
    <submittedName>
        <fullName evidence="2">Uncharacterized protein</fullName>
    </submittedName>
</protein>
<proteinExistence type="predicted"/>
<dbReference type="GeneID" id="59294123"/>
<evidence type="ECO:0000313" key="2">
    <source>
        <dbReference type="EMBL" id="KAF6226590.1"/>
    </source>
</evidence>
<dbReference type="AlphaFoldDB" id="A0A8H6CMU6"/>
<dbReference type="EMBL" id="JACCJC010000092">
    <property type="protein sequence ID" value="KAF6226590.1"/>
    <property type="molecule type" value="Genomic_DNA"/>
</dbReference>
<dbReference type="OrthoDB" id="5414970at2759"/>
<organism evidence="2 3">
    <name type="scientific">Letharia columbiana</name>
    <dbReference type="NCBI Taxonomy" id="112416"/>
    <lineage>
        <taxon>Eukaryota</taxon>
        <taxon>Fungi</taxon>
        <taxon>Dikarya</taxon>
        <taxon>Ascomycota</taxon>
        <taxon>Pezizomycotina</taxon>
        <taxon>Lecanoromycetes</taxon>
        <taxon>OSLEUM clade</taxon>
        <taxon>Lecanoromycetidae</taxon>
        <taxon>Lecanorales</taxon>
        <taxon>Lecanorineae</taxon>
        <taxon>Parmeliaceae</taxon>
        <taxon>Letharia</taxon>
    </lineage>
</organism>
<keyword evidence="1" id="KW-0732">Signal</keyword>
<feature type="signal peptide" evidence="1">
    <location>
        <begin position="1"/>
        <end position="24"/>
    </location>
</feature>
<comment type="caution">
    <text evidence="2">The sequence shown here is derived from an EMBL/GenBank/DDBJ whole genome shotgun (WGS) entry which is preliminary data.</text>
</comment>
<evidence type="ECO:0000313" key="3">
    <source>
        <dbReference type="Proteomes" id="UP000578531"/>
    </source>
</evidence>
<name>A0A8H6CMU6_9LECA</name>
<evidence type="ECO:0000256" key="1">
    <source>
        <dbReference type="SAM" id="SignalP"/>
    </source>
</evidence>
<dbReference type="Proteomes" id="UP000578531">
    <property type="component" value="Unassembled WGS sequence"/>
</dbReference>
<reference evidence="2 3" key="1">
    <citation type="journal article" date="2020" name="Genomics">
        <title>Complete, high-quality genomes from long-read metagenomic sequencing of two wolf lichen thalli reveals enigmatic genome architecture.</title>
        <authorList>
            <person name="McKenzie S.K."/>
            <person name="Walston R.F."/>
            <person name="Allen J.L."/>
        </authorList>
    </citation>
    <scope>NUCLEOTIDE SEQUENCE [LARGE SCALE GENOMIC DNA]</scope>
    <source>
        <strain evidence="2">WasteWater2</strain>
    </source>
</reference>
<sequence>MGINSTPSLAVLLSLLFKTLCVSAVEKSICSLSYFGLPDYRACYSLLFSGTKGRQKGINVIDGADHAFLLQDFAEASDFTKEQWKYKVYIPHVFKNEGCKILLAVQADPKGGFTHDSSHWSYIANDGRQILEDCLSPLHSGRPRSGGQGKSGIGRKLVMYLYSWGSSFDRNITPQLAAGNTIVASSDGAVGNVSVTAPFSKPFPIFPYKAPTPINVTAFQYGQECSSNGDCRADGFVCVVGSIGDSESNLWAGTCELPYAEVSNGQKSNTSELTSGVSSNSSNTIELLEMVIPVACSCNCTYVSKSCCGSASGVVNEAAALKLGTLKAPSGQICNPTTGRFQTVSASSDLSPTS</sequence>
<feature type="chain" id="PRO_5034932964" evidence="1">
    <location>
        <begin position="25"/>
        <end position="354"/>
    </location>
</feature>
<accession>A0A8H6CMU6</accession>
<dbReference type="RefSeq" id="XP_037158741.1">
    <property type="nucleotide sequence ID" value="XM_037314358.1"/>
</dbReference>
<keyword evidence="3" id="KW-1185">Reference proteome</keyword>
<gene>
    <name evidence="2" type="ORF">HO173_012489</name>
</gene>